<gene>
    <name evidence="1" type="ORF">G3M56_013545</name>
</gene>
<dbReference type="RefSeq" id="WP_164364707.1">
    <property type="nucleotide sequence ID" value="NZ_CP066776.1"/>
</dbReference>
<dbReference type="EMBL" id="CP066776">
    <property type="protein sequence ID" value="QQL44882.1"/>
    <property type="molecule type" value="Genomic_DNA"/>
</dbReference>
<name>A0A6B3L6S3_9BACT</name>
<organism evidence="1 2">
    <name type="scientific">Sulfuriroseicoccus oceanibius</name>
    <dbReference type="NCBI Taxonomy" id="2707525"/>
    <lineage>
        <taxon>Bacteria</taxon>
        <taxon>Pseudomonadati</taxon>
        <taxon>Verrucomicrobiota</taxon>
        <taxon>Verrucomicrobiia</taxon>
        <taxon>Verrucomicrobiales</taxon>
        <taxon>Verrucomicrobiaceae</taxon>
        <taxon>Sulfuriroseicoccus</taxon>
    </lineage>
</organism>
<dbReference type="Pfam" id="PF13366">
    <property type="entry name" value="PDDEXK_3"/>
    <property type="match status" value="1"/>
</dbReference>
<dbReference type="Proteomes" id="UP000475117">
    <property type="component" value="Chromosome"/>
</dbReference>
<proteinExistence type="predicted"/>
<sequence length="123" mass="14139">MKAINELCDIVRETSFSIHRYHRSGHLEKVYENALFHRLKLQGIPVAQQHPLTVYDEDGAVLGEYFVDLLVDGRLIIELKACRAITTEHVAQLLDYLRSSKTRDGLLINFGAPKLFIKKYVQD</sequence>
<reference evidence="1 2" key="1">
    <citation type="submission" date="2020-12" db="EMBL/GenBank/DDBJ databases">
        <title>Sulforoseuscoccus oceanibium gen. nov., sp. nov., a representative of the phylum Verrucomicrobia with special cytoplasmic membrane, and proposal of Sulforoseuscoccusaceae fam. nov.</title>
        <authorList>
            <person name="Xi F."/>
        </authorList>
    </citation>
    <scope>NUCLEOTIDE SEQUENCE [LARGE SCALE GENOMIC DNA]</scope>
    <source>
        <strain evidence="1 2">T37</strain>
    </source>
</reference>
<dbReference type="AlphaFoldDB" id="A0A6B3L6S3"/>
<keyword evidence="2" id="KW-1185">Reference proteome</keyword>
<accession>A0A6B3L6S3</accession>
<dbReference type="InterPro" id="IPR026350">
    <property type="entry name" value="GxxExxY"/>
</dbReference>
<dbReference type="KEGG" id="soa:G3M56_013545"/>
<dbReference type="NCBIfam" id="TIGR04256">
    <property type="entry name" value="GxxExxY"/>
    <property type="match status" value="1"/>
</dbReference>
<evidence type="ECO:0000313" key="2">
    <source>
        <dbReference type="Proteomes" id="UP000475117"/>
    </source>
</evidence>
<protein>
    <submittedName>
        <fullName evidence="1">GxxExxY protein</fullName>
    </submittedName>
</protein>
<evidence type="ECO:0000313" key="1">
    <source>
        <dbReference type="EMBL" id="QQL44882.1"/>
    </source>
</evidence>